<evidence type="ECO:0008006" key="5">
    <source>
        <dbReference type="Google" id="ProtNLM"/>
    </source>
</evidence>
<evidence type="ECO:0000313" key="1">
    <source>
        <dbReference type="EMBL" id="KAF4134549.1"/>
    </source>
</evidence>
<organism evidence="3 4">
    <name type="scientific">Phytophthora infestans</name>
    <name type="common">Potato late blight agent</name>
    <name type="synonym">Botrytis infestans</name>
    <dbReference type="NCBI Taxonomy" id="4787"/>
    <lineage>
        <taxon>Eukaryota</taxon>
        <taxon>Sar</taxon>
        <taxon>Stramenopiles</taxon>
        <taxon>Oomycota</taxon>
        <taxon>Peronosporomycetes</taxon>
        <taxon>Peronosporales</taxon>
        <taxon>Peronosporaceae</taxon>
        <taxon>Phytophthora</taxon>
    </lineage>
</organism>
<dbReference type="AlphaFoldDB" id="A0A8S9V7V8"/>
<accession>A0A8S9V7V8</accession>
<protein>
    <recommendedName>
        <fullName evidence="5">PiggyBac transposable element-derived protein domain-containing protein</fullName>
    </recommendedName>
</protein>
<evidence type="ECO:0000313" key="4">
    <source>
        <dbReference type="Proteomes" id="UP000704712"/>
    </source>
</evidence>
<evidence type="ECO:0000313" key="2">
    <source>
        <dbReference type="EMBL" id="KAF4140064.1"/>
    </source>
</evidence>
<dbReference type="EMBL" id="JAACNO010000312">
    <property type="protein sequence ID" value="KAF4148217.1"/>
    <property type="molecule type" value="Genomic_DNA"/>
</dbReference>
<proteinExistence type="predicted"/>
<name>A0A8S9V7V8_PHYIN</name>
<sequence length="190" mass="22253">MLISNSGTKLPGTDSIRIRHRLVTRNGKTGTIRYEKKILRPQMVERFFSKFSSIDVHDHLRQGSLAIEREWITRSSMYRVFATLLVMDVTDSYLAYRYEIAENCLHDETILDFSDFVSQLSHQLIFNEHTMLRSTRRTVLDPDEDHASHTRMLSAWIPVRFFAWGVKIKGYRTVAVLTMFMKKRPSSFST</sequence>
<gene>
    <name evidence="3" type="ORF">GN958_ATG02541</name>
    <name evidence="2" type="ORF">GN958_ATG10814</name>
    <name evidence="1" type="ORF">GN958_ATG16257</name>
</gene>
<dbReference type="EMBL" id="JAACNO010002272">
    <property type="protein sequence ID" value="KAF4134549.1"/>
    <property type="molecule type" value="Genomic_DNA"/>
</dbReference>
<comment type="caution">
    <text evidence="3">The sequence shown here is derived from an EMBL/GenBank/DDBJ whole genome shotgun (WGS) entry which is preliminary data.</text>
</comment>
<dbReference type="EMBL" id="JAACNO010001519">
    <property type="protein sequence ID" value="KAF4140064.1"/>
    <property type="molecule type" value="Genomic_DNA"/>
</dbReference>
<reference evidence="3" key="1">
    <citation type="submission" date="2020-03" db="EMBL/GenBank/DDBJ databases">
        <title>Hybrid Assembly of Korean Phytophthora infestans isolates.</title>
        <authorList>
            <person name="Prokchorchik M."/>
            <person name="Lee Y."/>
            <person name="Seo J."/>
            <person name="Cho J.-H."/>
            <person name="Park Y.-E."/>
            <person name="Jang D.-C."/>
            <person name="Im J.-S."/>
            <person name="Choi J.-G."/>
            <person name="Park H.-J."/>
            <person name="Lee G.-B."/>
            <person name="Lee Y.-G."/>
            <person name="Hong S.-Y."/>
            <person name="Cho K."/>
            <person name="Sohn K.H."/>
        </authorList>
    </citation>
    <scope>NUCLEOTIDE SEQUENCE</scope>
    <source>
        <strain evidence="3">KR_2_A2</strain>
    </source>
</reference>
<evidence type="ECO:0000313" key="3">
    <source>
        <dbReference type="EMBL" id="KAF4148217.1"/>
    </source>
</evidence>
<dbReference type="Proteomes" id="UP000704712">
    <property type="component" value="Unassembled WGS sequence"/>
</dbReference>